<organism evidence="2 3">
    <name type="scientific">Acrocarpospora pleiomorpha</name>
    <dbReference type="NCBI Taxonomy" id="90975"/>
    <lineage>
        <taxon>Bacteria</taxon>
        <taxon>Bacillati</taxon>
        <taxon>Actinomycetota</taxon>
        <taxon>Actinomycetes</taxon>
        <taxon>Streptosporangiales</taxon>
        <taxon>Streptosporangiaceae</taxon>
        <taxon>Acrocarpospora</taxon>
    </lineage>
</organism>
<comment type="caution">
    <text evidence="2">The sequence shown here is derived from an EMBL/GenBank/DDBJ whole genome shotgun (WGS) entry which is preliminary data.</text>
</comment>
<dbReference type="EMBL" id="BLAF01000046">
    <property type="protein sequence ID" value="GES23944.1"/>
    <property type="molecule type" value="Genomic_DNA"/>
</dbReference>
<dbReference type="OrthoDB" id="3498849at2"/>
<reference evidence="2 3" key="1">
    <citation type="submission" date="2019-10" db="EMBL/GenBank/DDBJ databases">
        <title>Whole genome shotgun sequence of Acrocarpospora pleiomorpha NBRC 16267.</title>
        <authorList>
            <person name="Ichikawa N."/>
            <person name="Kimura A."/>
            <person name="Kitahashi Y."/>
            <person name="Komaki H."/>
            <person name="Oguchi A."/>
        </authorList>
    </citation>
    <scope>NUCLEOTIDE SEQUENCE [LARGE SCALE GENOMIC DNA]</scope>
    <source>
        <strain evidence="2 3">NBRC 16267</strain>
    </source>
</reference>
<keyword evidence="3" id="KW-1185">Reference proteome</keyword>
<feature type="region of interest" description="Disordered" evidence="1">
    <location>
        <begin position="457"/>
        <end position="484"/>
    </location>
</feature>
<evidence type="ECO:0000313" key="3">
    <source>
        <dbReference type="Proteomes" id="UP000377595"/>
    </source>
</evidence>
<protein>
    <submittedName>
        <fullName evidence="2">Uncharacterized protein</fullName>
    </submittedName>
</protein>
<name>A0A5M3XRT0_9ACTN</name>
<evidence type="ECO:0000313" key="2">
    <source>
        <dbReference type="EMBL" id="GES23944.1"/>
    </source>
</evidence>
<dbReference type="AlphaFoldDB" id="A0A5M3XRT0"/>
<sequence>MYNKAANDPEVYAAAVALGETTANGQISETALAQLEKRITDPVFSTTLMYALGTRGFHDLLAQTADPPDAAKARRLQAALGNALATASPRLSTAWRNELTADLIGKDYILSLALKRGTFDAAFLLDLARKIEAKTQQPIEPTEWPAVSPGAFGDSMVGVMTALARVPEAAQDFFTQDPTALKRYMTDYRVSDGKALSAALEAATLTFRDHNGSVEHPSRGYLSAKLASELIHLESERIRAGDPPKIIPTAVGNILAGYIGDVSRVASSDTDETLGVFGGDYKLLPERESWGARFKTDDLQTVMKQAFQDDEKAFVAVAGAETVWANKLIDHSANKAAADGDVSTFEVNANAIGMGFGFITNAAGIARIEEGQELDETQQRNMKALMALVNTVLALPQTASWPITAGVAGAWTGIIEDAAKGNARDKAVAEANTSVEQTRFLIHQLAAQAMLNHGLFGPADPPAKTHPWGSLSDLQPGQDPRTAPNNFLKVDGKTLMTRQEMLNATDADGNPVAYDEYRMWLYQNDSSRTWLDIKRDLDIGFSGGFAKFQ</sequence>
<dbReference type="RefSeq" id="WP_155348799.1">
    <property type="nucleotide sequence ID" value="NZ_BAAAHM010000016.1"/>
</dbReference>
<accession>A0A5M3XRT0</accession>
<evidence type="ECO:0000256" key="1">
    <source>
        <dbReference type="SAM" id="MobiDB-lite"/>
    </source>
</evidence>
<proteinExistence type="predicted"/>
<dbReference type="Proteomes" id="UP000377595">
    <property type="component" value="Unassembled WGS sequence"/>
</dbReference>
<gene>
    <name evidence="2" type="ORF">Aple_068430</name>
</gene>